<evidence type="ECO:0000313" key="3">
    <source>
        <dbReference type="Proteomes" id="UP000054761"/>
    </source>
</evidence>
<dbReference type="STRING" id="454.Lisr_2630"/>
<dbReference type="EMBL" id="LNYH01000149">
    <property type="protein sequence ID" value="KTD14402.1"/>
    <property type="molecule type" value="Genomic_DNA"/>
</dbReference>
<gene>
    <name evidence="2" type="ORF">Lisr_2630</name>
</gene>
<feature type="compositionally biased region" description="Polar residues" evidence="1">
    <location>
        <begin position="191"/>
        <end position="202"/>
    </location>
</feature>
<keyword evidence="3" id="KW-1185">Reference proteome</keyword>
<protein>
    <submittedName>
        <fullName evidence="2">Uncharacterized protein</fullName>
    </submittedName>
</protein>
<name>A0A0W0V2S1_9GAMM</name>
<dbReference type="PATRIC" id="fig|454.4.peg.2887"/>
<accession>A0A0W0V2S1</accession>
<evidence type="ECO:0000256" key="1">
    <source>
        <dbReference type="SAM" id="MobiDB-lite"/>
    </source>
</evidence>
<sequence>MTRTRTKGNSKTLREQIHQFIIQLKNTLEGEKALELLEDYLSHKLVPSHSDTITQKRDRFTYFLNQLPKSEVFCKNFNSINAEVQATLNPSGKPAKGRKLAGTKLNADFEALLREWTIFLQKEHSSKEQFFYALRKLESLSKPKAPRKSNSVRIHNKRPPFFSSKKSSDSLLSTTETESTLKEDEEKNRDNPIQTPRTSFTIHETEEETKDVSDSQVEVSFANLSNAAMKRTPATDLLRALQQHIKAQNWDITGFGGTVVDFYHDKQAKKAQKPSKTNVVPRFVKKQLDAIESFMKAVNYTPNFDEPEYTEEMALKAVVQAFIHIPQEARESKSPVARISRFFTRKESTKRYYDSFCNESVNTLIEKLQLEDNEKASQLLKNVFNDPQKYQSDTPIQLNS</sequence>
<dbReference type="AlphaFoldDB" id="A0A0W0V2S1"/>
<dbReference type="RefSeq" id="WP_058502899.1">
    <property type="nucleotide sequence ID" value="NZ_CAAAJA010000051.1"/>
</dbReference>
<proteinExistence type="predicted"/>
<feature type="compositionally biased region" description="Basic and acidic residues" evidence="1">
    <location>
        <begin position="179"/>
        <end position="190"/>
    </location>
</feature>
<evidence type="ECO:0000313" key="2">
    <source>
        <dbReference type="EMBL" id="KTD14402.1"/>
    </source>
</evidence>
<feature type="compositionally biased region" description="Low complexity" evidence="1">
    <location>
        <begin position="163"/>
        <end position="178"/>
    </location>
</feature>
<dbReference type="Proteomes" id="UP000054761">
    <property type="component" value="Unassembled WGS sequence"/>
</dbReference>
<organism evidence="2 3">
    <name type="scientific">Legionella israelensis</name>
    <dbReference type="NCBI Taxonomy" id="454"/>
    <lineage>
        <taxon>Bacteria</taxon>
        <taxon>Pseudomonadati</taxon>
        <taxon>Pseudomonadota</taxon>
        <taxon>Gammaproteobacteria</taxon>
        <taxon>Legionellales</taxon>
        <taxon>Legionellaceae</taxon>
        <taxon>Legionella</taxon>
    </lineage>
</organism>
<reference evidence="2 3" key="1">
    <citation type="submission" date="2015-11" db="EMBL/GenBank/DDBJ databases">
        <title>Genomic analysis of 38 Legionella species identifies large and diverse effector repertoires.</title>
        <authorList>
            <person name="Burstein D."/>
            <person name="Amaro F."/>
            <person name="Zusman T."/>
            <person name="Lifshitz Z."/>
            <person name="Cohen O."/>
            <person name="Gilbert J.A."/>
            <person name="Pupko T."/>
            <person name="Shuman H.A."/>
            <person name="Segal G."/>
        </authorList>
    </citation>
    <scope>NUCLEOTIDE SEQUENCE [LARGE SCALE GENOMIC DNA]</scope>
    <source>
        <strain evidence="2 3">Bercovier 4</strain>
    </source>
</reference>
<comment type="caution">
    <text evidence="2">The sequence shown here is derived from an EMBL/GenBank/DDBJ whole genome shotgun (WGS) entry which is preliminary data.</text>
</comment>
<feature type="region of interest" description="Disordered" evidence="1">
    <location>
        <begin position="142"/>
        <end position="214"/>
    </location>
</feature>